<accession>A0A225E5P3</accession>
<comment type="caution">
    <text evidence="1">The sequence shown here is derived from an EMBL/GenBank/DDBJ whole genome shotgun (WGS) entry which is preliminary data.</text>
</comment>
<evidence type="ECO:0008006" key="3">
    <source>
        <dbReference type="Google" id="ProtNLM"/>
    </source>
</evidence>
<dbReference type="PANTHER" id="PTHR39640">
    <property type="entry name" value="VNG6129C"/>
    <property type="match status" value="1"/>
</dbReference>
<gene>
    <name evidence="1" type="ORF">FRUB_03346</name>
</gene>
<dbReference type="RefSeq" id="WP_088254558.1">
    <property type="nucleotide sequence ID" value="NZ_NIDE01000004.1"/>
</dbReference>
<dbReference type="OrthoDB" id="5292613at2"/>
<organism evidence="1 2">
    <name type="scientific">Fimbriiglobus ruber</name>
    <dbReference type="NCBI Taxonomy" id="1908690"/>
    <lineage>
        <taxon>Bacteria</taxon>
        <taxon>Pseudomonadati</taxon>
        <taxon>Planctomycetota</taxon>
        <taxon>Planctomycetia</taxon>
        <taxon>Gemmatales</taxon>
        <taxon>Gemmataceae</taxon>
        <taxon>Fimbriiglobus</taxon>
    </lineage>
</organism>
<reference evidence="2" key="1">
    <citation type="submission" date="2017-06" db="EMBL/GenBank/DDBJ databases">
        <title>Genome analysis of Fimbriiglobus ruber SP5, the first member of the order Planctomycetales with confirmed chitinolytic capability.</title>
        <authorList>
            <person name="Ravin N.V."/>
            <person name="Rakitin A.L."/>
            <person name="Ivanova A.A."/>
            <person name="Beletsky A.V."/>
            <person name="Kulichevskaya I.S."/>
            <person name="Mardanov A.V."/>
            <person name="Dedysh S.N."/>
        </authorList>
    </citation>
    <scope>NUCLEOTIDE SEQUENCE [LARGE SCALE GENOMIC DNA]</scope>
    <source>
        <strain evidence="2">SP5</strain>
    </source>
</reference>
<sequence>MLTGKLVRVRHARNKLVPLYLDARNKDWLGIAEQLLLAYRDSAGRTRGEVEAELADLVGEGPNQLVVQGLAKLLEDRCEFEVAADVPPDQVREVVFRTAALRHADRGGDPFDRAAVLAAAAGELKITPEQVDLALFADLRDEQRVLKFEDCTQDQLLHRYNVALAQAILLRCTGMEVRVWNETPARFRQLFRAVKFHRLIGTIRPAEGNSYKIFLDGPLSLFQSTQKYGLQLAMFLPALLHCKTFELHAEVRWGAEKKEKVFALTGADGLRSHTPDFGVYTPREVEFFEENFRTSVADWLISADPTPVPVEGTTWVPDFTLTHTPTGKQVYAEIIGFWRKVSIEEHYQRLKRALPGRFVLVVSEQNRTDEADEFATGAGVYRYKRTPIAAEVAKVAAAAAGV</sequence>
<proteinExistence type="predicted"/>
<name>A0A225E5P3_9BACT</name>
<dbReference type="PANTHER" id="PTHR39640:SF1">
    <property type="entry name" value="DUF790 FAMILY PROTEIN"/>
    <property type="match status" value="1"/>
</dbReference>
<dbReference type="EMBL" id="NIDE01000004">
    <property type="protein sequence ID" value="OWK43747.1"/>
    <property type="molecule type" value="Genomic_DNA"/>
</dbReference>
<dbReference type="InterPro" id="IPR008508">
    <property type="entry name" value="Bax1"/>
</dbReference>
<dbReference type="Proteomes" id="UP000214646">
    <property type="component" value="Unassembled WGS sequence"/>
</dbReference>
<evidence type="ECO:0000313" key="1">
    <source>
        <dbReference type="EMBL" id="OWK43747.1"/>
    </source>
</evidence>
<evidence type="ECO:0000313" key="2">
    <source>
        <dbReference type="Proteomes" id="UP000214646"/>
    </source>
</evidence>
<dbReference type="PIRSF" id="PIRSF019435">
    <property type="entry name" value="UCP019435"/>
    <property type="match status" value="1"/>
</dbReference>
<dbReference type="AlphaFoldDB" id="A0A225E5P3"/>
<dbReference type="Pfam" id="PF05626">
    <property type="entry name" value="DUF790"/>
    <property type="match status" value="1"/>
</dbReference>
<keyword evidence="2" id="KW-1185">Reference proteome</keyword>
<protein>
    <recommendedName>
        <fullName evidence="3">DUF790 family protein</fullName>
    </recommendedName>
</protein>